<evidence type="ECO:0000259" key="1">
    <source>
        <dbReference type="Pfam" id="PF12705"/>
    </source>
</evidence>
<reference evidence="2" key="1">
    <citation type="submission" date="2021-08" db="EMBL/GenBank/DDBJ databases">
        <title>Genome of a novel bacterium of the phylum Verrucomicrobia, Oleiharenicola sp. KSB-15.</title>
        <authorList>
            <person name="Chung J.-H."/>
            <person name="Ahn J.-H."/>
            <person name="Yoon Y."/>
            <person name="Kim D.-Y."/>
            <person name="An S.-H."/>
            <person name="Park I."/>
            <person name="Yeon J."/>
        </authorList>
    </citation>
    <scope>NUCLEOTIDE SEQUENCE</scope>
    <source>
        <strain evidence="2">KSB-15</strain>
    </source>
</reference>
<dbReference type="InterPro" id="IPR038726">
    <property type="entry name" value="PDDEXK_AddAB-type"/>
</dbReference>
<protein>
    <submittedName>
        <fullName evidence="2">PD-(D/E)XK nuclease family protein</fullName>
    </submittedName>
</protein>
<gene>
    <name evidence="2" type="ORF">K0B96_02785</name>
</gene>
<dbReference type="RefSeq" id="WP_220163602.1">
    <property type="nucleotide sequence ID" value="NZ_CP080507.1"/>
</dbReference>
<accession>A0A8F9TUZ6</accession>
<dbReference type="Gene3D" id="3.90.320.10">
    <property type="match status" value="1"/>
</dbReference>
<dbReference type="AlphaFoldDB" id="A0A8F9TUZ6"/>
<dbReference type="InterPro" id="IPR011604">
    <property type="entry name" value="PDDEXK-like_dom_sf"/>
</dbReference>
<keyword evidence="3" id="KW-1185">Reference proteome</keyword>
<evidence type="ECO:0000313" key="2">
    <source>
        <dbReference type="EMBL" id="QYM79560.1"/>
    </source>
</evidence>
<dbReference type="Pfam" id="PF12705">
    <property type="entry name" value="PDDEXK_1"/>
    <property type="match status" value="1"/>
</dbReference>
<dbReference type="KEGG" id="ole:K0B96_02785"/>
<proteinExistence type="predicted"/>
<dbReference type="Proteomes" id="UP000825051">
    <property type="component" value="Chromosome"/>
</dbReference>
<evidence type="ECO:0000313" key="3">
    <source>
        <dbReference type="Proteomes" id="UP000825051"/>
    </source>
</evidence>
<name>A0A8F9TUZ6_9BACT</name>
<organism evidence="2 3">
    <name type="scientific">Horticoccus luteus</name>
    <dbReference type="NCBI Taxonomy" id="2862869"/>
    <lineage>
        <taxon>Bacteria</taxon>
        <taxon>Pseudomonadati</taxon>
        <taxon>Verrucomicrobiota</taxon>
        <taxon>Opitutia</taxon>
        <taxon>Opitutales</taxon>
        <taxon>Opitutaceae</taxon>
        <taxon>Horticoccus</taxon>
    </lineage>
</organism>
<feature type="domain" description="PD-(D/E)XK endonuclease-like" evidence="1">
    <location>
        <begin position="647"/>
        <end position="887"/>
    </location>
</feature>
<sequence>MPTSAHIRRHFLAWDRPLLAQAVDWLARDWAGAGPLDLSSTLVVVPTRQSGRRLREALAVHAAARGQAVFPPRVLPPDALIAFDLPADTATPLEGLLAWAHVLGEADLSALRAVFPIDPPAQTFSWALRLARNFVRLQSALTEGGLFMADVATRAGEGFSEGERWRQLARLERWQAERLAAAGLQDGHAARIRGAAAPHGLEGFERAVLLGAPDPLPLALAVLGTFAEARPVDVVVFAPEAEKEAFDDWGRPRPEAWAQRELPINDFESHVHLSADAAAQVNRMAELAGRYEAPDGALALGFAASELVPLAETALGSVGRTAFNPAGRERRQEGLFQLLAALADLAKEASFGAVEVLARCPDFGAGLQARFGAGFSLAHWLAQLDELRARHLPATLAAAVAHAERSKRYPEARRGLVVVTEIATALGGNDFSAGAVEAVAIIFAQRKLDLQREDDAALADSAAAWTDVVRQCGRAERALGALPVAAAWELALQRFGESTHAEEKPAGALELQGWLELLWEDAPHLAIAGFNDGSVPDAVAGDVFLPESLRRRLGLKTNEQRFARDAYLLHALIASRSQAGRVDLLYGKTSPAGDPLRPSRLLVRCAEAELPGRIRFLFRPLTAADAQPAWSRAWPLRPRRVEPPARIAVTALRAYLQCPFRFYLRHGLQMGAVDAGKCELDALDFGTLCHAALERLGDEAWRDCTDEAALRELLLQVFDEQVRTRYGEHVALPLVMQLEAARQRLRAVAAIQARERAAGWVIAHVERKFEVAFGHVTISGKIDRLDRHVETGAWRVLDYKTSDTAVSPETKHYGPVPGDRELPAWAMIDVGGKQRAWTDLQLPVYLHALPTLGLGISTGLNDVTCGYFNLPKAVSGTAIALWPDYTRELHDAAVACAQGVAGAVAAGVFWPPNEKVKEDYDDYAALFQRGAAASIAWEEPA</sequence>
<dbReference type="EMBL" id="CP080507">
    <property type="protein sequence ID" value="QYM79560.1"/>
    <property type="molecule type" value="Genomic_DNA"/>
</dbReference>